<dbReference type="InterPro" id="IPR003780">
    <property type="entry name" value="COX15/CtaA_fam"/>
</dbReference>
<dbReference type="GO" id="GO:0016653">
    <property type="term" value="F:oxidoreductase activity, acting on NAD(P)H, heme protein as acceptor"/>
    <property type="evidence" value="ECO:0007669"/>
    <property type="project" value="TreeGrafter"/>
</dbReference>
<dbReference type="Pfam" id="PF02628">
    <property type="entry name" value="COX15-CtaA"/>
    <property type="match status" value="1"/>
</dbReference>
<dbReference type="EMBL" id="CP158375">
    <property type="protein sequence ID" value="XDO96738.1"/>
    <property type="molecule type" value="Genomic_DNA"/>
</dbReference>
<evidence type="ECO:0000256" key="4">
    <source>
        <dbReference type="ARBA" id="ARBA00022723"/>
    </source>
</evidence>
<evidence type="ECO:0000256" key="8">
    <source>
        <dbReference type="ARBA" id="ARBA00023133"/>
    </source>
</evidence>
<dbReference type="AlphaFoldDB" id="A0AB39KTV9"/>
<keyword evidence="12" id="KW-1003">Cell membrane</keyword>
<keyword evidence="7 12" id="KW-0408">Iron</keyword>
<dbReference type="PANTHER" id="PTHR23289">
    <property type="entry name" value="CYTOCHROME C OXIDASE ASSEMBLY PROTEIN COX15"/>
    <property type="match status" value="1"/>
</dbReference>
<proteinExistence type="inferred from homology"/>
<feature type="transmembrane region" description="Helical" evidence="12">
    <location>
        <begin position="200"/>
        <end position="225"/>
    </location>
</feature>
<dbReference type="GO" id="GO:0006784">
    <property type="term" value="P:heme A biosynthetic process"/>
    <property type="evidence" value="ECO:0007669"/>
    <property type="project" value="UniProtKB-UniRule"/>
</dbReference>
<evidence type="ECO:0000256" key="7">
    <source>
        <dbReference type="ARBA" id="ARBA00023004"/>
    </source>
</evidence>
<dbReference type="PANTHER" id="PTHR23289:SF2">
    <property type="entry name" value="CYTOCHROME C OXIDASE ASSEMBLY PROTEIN COX15 HOMOLOG"/>
    <property type="match status" value="1"/>
</dbReference>
<evidence type="ECO:0000256" key="6">
    <source>
        <dbReference type="ARBA" id="ARBA00023002"/>
    </source>
</evidence>
<evidence type="ECO:0000256" key="3">
    <source>
        <dbReference type="ARBA" id="ARBA00022692"/>
    </source>
</evidence>
<keyword evidence="8 12" id="KW-0350">Heme biosynthesis</keyword>
<feature type="transmembrane region" description="Helical" evidence="12">
    <location>
        <begin position="262"/>
        <end position="279"/>
    </location>
</feature>
<reference evidence="13" key="1">
    <citation type="submission" date="2024-06" db="EMBL/GenBank/DDBJ databases">
        <title>Caulobacter inopinatus, sp. nov.</title>
        <authorList>
            <person name="Donachie S.P."/>
        </authorList>
    </citation>
    <scope>NUCLEOTIDE SEQUENCE</scope>
    <source>
        <strain evidence="13">73W</strain>
    </source>
</reference>
<dbReference type="HAMAP" id="MF_01665">
    <property type="entry name" value="HemeA_synth_type2"/>
    <property type="match status" value="1"/>
</dbReference>
<evidence type="ECO:0000256" key="5">
    <source>
        <dbReference type="ARBA" id="ARBA00022989"/>
    </source>
</evidence>
<evidence type="ECO:0000256" key="2">
    <source>
        <dbReference type="ARBA" id="ARBA00004141"/>
    </source>
</evidence>
<feature type="binding site" description="axial binding residue" evidence="12">
    <location>
        <position position="322"/>
    </location>
    <ligand>
        <name>heme</name>
        <dbReference type="ChEBI" id="CHEBI:30413"/>
    </ligand>
    <ligandPart>
        <name>Fe</name>
        <dbReference type="ChEBI" id="CHEBI:18248"/>
    </ligandPart>
</feature>
<comment type="pathway">
    <text evidence="10 12">Porphyrin-containing compound metabolism; heme A biosynthesis; heme A from heme O: step 1/1.</text>
</comment>
<dbReference type="InterPro" id="IPR023754">
    <property type="entry name" value="HemeA_Synthase_type2"/>
</dbReference>
<keyword evidence="6 12" id="KW-0560">Oxidoreductase</keyword>
<evidence type="ECO:0000256" key="10">
    <source>
        <dbReference type="ARBA" id="ARBA00044501"/>
    </source>
</evidence>
<evidence type="ECO:0000256" key="9">
    <source>
        <dbReference type="ARBA" id="ARBA00023136"/>
    </source>
</evidence>
<feature type="transmembrane region" description="Helical" evidence="12">
    <location>
        <begin position="98"/>
        <end position="116"/>
    </location>
</feature>
<comment type="similarity">
    <text evidence="12">Belongs to the COX15/CtaA family. Type 2 subfamily.</text>
</comment>
<dbReference type="GO" id="GO:0005886">
    <property type="term" value="C:plasma membrane"/>
    <property type="evidence" value="ECO:0007669"/>
    <property type="project" value="UniProtKB-SubCell"/>
</dbReference>
<evidence type="ECO:0000256" key="12">
    <source>
        <dbReference type="HAMAP-Rule" id="MF_01665"/>
    </source>
</evidence>
<comment type="function">
    <text evidence="12">Catalyzes the conversion of heme O to heme A by two successive hydroxylations of the methyl group at C8. The first hydroxylation forms heme I, the second hydroxylation results in an unstable dihydroxymethyl group, which spontaneously dehydrates, resulting in the formyl group of heme A.</text>
</comment>
<organism evidence="13">
    <name type="scientific">Caulobacter sp. 73W</name>
    <dbReference type="NCBI Taxonomy" id="3161137"/>
    <lineage>
        <taxon>Bacteria</taxon>
        <taxon>Pseudomonadati</taxon>
        <taxon>Pseudomonadota</taxon>
        <taxon>Alphaproteobacteria</taxon>
        <taxon>Caulobacterales</taxon>
        <taxon>Caulobacteraceae</taxon>
        <taxon>Caulobacter</taxon>
    </lineage>
</organism>
<evidence type="ECO:0000256" key="1">
    <source>
        <dbReference type="ARBA" id="ARBA00001970"/>
    </source>
</evidence>
<keyword evidence="3 12" id="KW-0812">Transmembrane</keyword>
<keyword evidence="9 12" id="KW-0472">Membrane</keyword>
<comment type="cofactor">
    <cofactor evidence="1 12">
        <name>heme b</name>
        <dbReference type="ChEBI" id="CHEBI:60344"/>
    </cofactor>
</comment>
<comment type="subcellular location">
    <subcellularLocation>
        <location evidence="12">Cell membrane</location>
        <topology evidence="12">Multi-pass membrane protein</topology>
    </subcellularLocation>
    <subcellularLocation>
        <location evidence="2">Membrane</location>
        <topology evidence="2">Multi-pass membrane protein</topology>
    </subcellularLocation>
</comment>
<dbReference type="EC" id="1.17.99.9" evidence="12"/>
<feature type="transmembrane region" description="Helical" evidence="12">
    <location>
        <begin position="291"/>
        <end position="314"/>
    </location>
</feature>
<dbReference type="GO" id="GO:0120547">
    <property type="term" value="F:heme A synthase activity"/>
    <property type="evidence" value="ECO:0007669"/>
    <property type="project" value="UniProtKB-EC"/>
</dbReference>
<keyword evidence="4 12" id="KW-0479">Metal-binding</keyword>
<protein>
    <recommendedName>
        <fullName evidence="12">Heme A synthase</fullName>
        <shortName evidence="12">HAS</shortName>
        <ecNumber evidence="12">1.17.99.9</ecNumber>
    </recommendedName>
    <alternativeName>
        <fullName evidence="12">Cytochrome aa3-controlling protein</fullName>
    </alternativeName>
</protein>
<name>A0AB39KTV9_9CAUL</name>
<dbReference type="RefSeq" id="WP_369059578.1">
    <property type="nucleotide sequence ID" value="NZ_CP158375.1"/>
</dbReference>
<comment type="subunit">
    <text evidence="12">Interacts with CtaB.</text>
</comment>
<feature type="transmembrane region" description="Helical" evidence="12">
    <location>
        <begin position="320"/>
        <end position="338"/>
    </location>
</feature>
<comment type="catalytic activity">
    <reaction evidence="11">
        <text>Fe(II)-heme o + 2 A + H2O = Fe(II)-heme a + 2 AH2</text>
        <dbReference type="Rhea" id="RHEA:63388"/>
        <dbReference type="ChEBI" id="CHEBI:13193"/>
        <dbReference type="ChEBI" id="CHEBI:15377"/>
        <dbReference type="ChEBI" id="CHEBI:17499"/>
        <dbReference type="ChEBI" id="CHEBI:60530"/>
        <dbReference type="ChEBI" id="CHEBI:61715"/>
        <dbReference type="EC" id="1.17.99.9"/>
    </reaction>
    <physiologicalReaction direction="left-to-right" evidence="11">
        <dbReference type="Rhea" id="RHEA:63389"/>
    </physiologicalReaction>
</comment>
<sequence>MTSFLRSDRSRPVAIWLFAVAFLVFAMVVVGGVTRLTDSGLSITQWKPISGAIPPLTEEGWAREFAGYQQIPQYKLVNPDMTVDSFKSIFWWEWGHRLLGRLIGLVFAVPLVVFAVRRELPKRLVLRCWAMLVLGGLQGAVGWWMVSSGLSERVSVAPERLTVHLGLALALFVMLLWTGLDAWTGAPRLEDRSKWRPWSLAFLGAVFFQCLLGALVAGGDAGLVYNDWPLMNGSFFPAEYAGTGLWNTIAHSQGAVQLHHRLFAYALFVAGIAVGVMAVRVRVLSSEARALGVAAAVVVTLQAALGVATLMAGVPVWLGALHQAGAVALLAVATALAWRVRRV</sequence>
<gene>
    <name evidence="12" type="primary">ctaA</name>
    <name evidence="13" type="ORF">ABOZ73_18545</name>
</gene>
<evidence type="ECO:0000313" key="13">
    <source>
        <dbReference type="EMBL" id="XDO96738.1"/>
    </source>
</evidence>
<accession>A0AB39KTV9</accession>
<feature type="transmembrane region" description="Helical" evidence="12">
    <location>
        <begin position="128"/>
        <end position="146"/>
    </location>
</feature>
<feature type="transmembrane region" description="Helical" evidence="12">
    <location>
        <begin position="161"/>
        <end position="180"/>
    </location>
</feature>
<feature type="transmembrane region" description="Helical" evidence="12">
    <location>
        <begin position="12"/>
        <end position="33"/>
    </location>
</feature>
<feature type="binding site" description="axial binding residue" evidence="12">
    <location>
        <position position="260"/>
    </location>
    <ligand>
        <name>heme</name>
        <dbReference type="ChEBI" id="CHEBI:30413"/>
    </ligand>
    <ligandPart>
        <name>Fe</name>
        <dbReference type="ChEBI" id="CHEBI:18248"/>
    </ligandPart>
</feature>
<keyword evidence="5 12" id="KW-1133">Transmembrane helix</keyword>
<evidence type="ECO:0000256" key="11">
    <source>
        <dbReference type="ARBA" id="ARBA00048044"/>
    </source>
</evidence>
<dbReference type="GO" id="GO:0046872">
    <property type="term" value="F:metal ion binding"/>
    <property type="evidence" value="ECO:0007669"/>
    <property type="project" value="UniProtKB-KW"/>
</dbReference>